<comment type="caution">
    <text evidence="1">The sequence shown here is derived from an EMBL/GenBank/DDBJ whole genome shotgun (WGS) entry which is preliminary data.</text>
</comment>
<dbReference type="Proteomes" id="UP000078356">
    <property type="component" value="Unassembled WGS sequence"/>
</dbReference>
<evidence type="ECO:0000313" key="2">
    <source>
        <dbReference type="Proteomes" id="UP000078356"/>
    </source>
</evidence>
<dbReference type="EMBL" id="LWCR01000007">
    <property type="protein sequence ID" value="OAN31010.1"/>
    <property type="molecule type" value="Genomic_DNA"/>
</dbReference>
<sequence length="224" mass="24985">MTPKQVKTARTLAVVMGDLVHSEHAVDIAQLHKAFNEAVVQHNRRYADVLASPLTITLGDEFQGLVTSLNAGARLLRDIRLDLLQRDIDCRFVLGLARIETAVNPQQAWNMMGPGLSRSRHKLNDKRALCRYGFSLPQEPLLEIALDALGVGLTVIEKGWTQRQLSDIAALLSGQSPAELAEQRQVSVHSIYKVRTSGHFDAYSQQWNAVLEVLTDLDRRQAEQ</sequence>
<organism evidence="1 2">
    <name type="scientific">Pseudomonas oryzihabitans</name>
    <dbReference type="NCBI Taxonomy" id="47885"/>
    <lineage>
        <taxon>Bacteria</taxon>
        <taxon>Pseudomonadati</taxon>
        <taxon>Pseudomonadota</taxon>
        <taxon>Gammaproteobacteria</taxon>
        <taxon>Pseudomonadales</taxon>
        <taxon>Pseudomonadaceae</taxon>
        <taxon>Pseudomonas</taxon>
    </lineage>
</organism>
<name>A0A178LJK4_9PSED</name>
<dbReference type="InterPro" id="IPR032580">
    <property type="entry name" value="SatD"/>
</dbReference>
<evidence type="ECO:0000313" key="1">
    <source>
        <dbReference type="EMBL" id="OAN31010.1"/>
    </source>
</evidence>
<dbReference type="AlphaFoldDB" id="A0A178LJK4"/>
<protein>
    <recommendedName>
        <fullName evidence="3">SatD family (SatD)</fullName>
    </recommendedName>
</protein>
<reference evidence="1 2" key="1">
    <citation type="submission" date="2016-04" db="EMBL/GenBank/DDBJ databases">
        <title>Draft Genome Sequences of Staphylococcus capitis Strain H36, S. capitis Strain H65, S. cohnii Strain H62, S. hominis Strain H69, Mycobacterium iranicum Strain H39, Plantibacter sp. Strain H53, Pseudomonas oryzihabitans Strain H72, and Microbacterium sp. Strain H83, isolated from residential settings.</title>
        <authorList>
            <person name="Lymperopoulou D."/>
            <person name="Adams R.I."/>
            <person name="Lindow S."/>
            <person name="Coil D.A."/>
            <person name="Jospin G."/>
            <person name="Eisen J.A."/>
        </authorList>
    </citation>
    <scope>NUCLEOTIDE SEQUENCE [LARGE SCALE GENOMIC DNA]</scope>
    <source>
        <strain evidence="1 2">H72</strain>
    </source>
</reference>
<accession>A0A178LJK4</accession>
<dbReference type="Pfam" id="PF16264">
    <property type="entry name" value="SatD"/>
    <property type="match status" value="1"/>
</dbReference>
<gene>
    <name evidence="1" type="ORF">A4V15_14955</name>
</gene>
<evidence type="ECO:0008006" key="3">
    <source>
        <dbReference type="Google" id="ProtNLM"/>
    </source>
</evidence>
<proteinExistence type="predicted"/>
<dbReference type="RefSeq" id="WP_064307389.1">
    <property type="nucleotide sequence ID" value="NZ_LWCR01000007.1"/>
</dbReference>